<dbReference type="AlphaFoldDB" id="A0A7S0Q294"/>
<accession>A0A7S0Q294</accession>
<dbReference type="GO" id="GO:0008270">
    <property type="term" value="F:zinc ion binding"/>
    <property type="evidence" value="ECO:0007669"/>
    <property type="project" value="UniProtKB-KW"/>
</dbReference>
<dbReference type="InterPro" id="IPR017907">
    <property type="entry name" value="Znf_RING_CS"/>
</dbReference>
<proteinExistence type="predicted"/>
<dbReference type="InterPro" id="IPR027370">
    <property type="entry name" value="Znf-RING_euk"/>
</dbReference>
<keyword evidence="3" id="KW-0862">Zinc</keyword>
<evidence type="ECO:0000313" key="6">
    <source>
        <dbReference type="EMBL" id="CAD8609575.1"/>
    </source>
</evidence>
<keyword evidence="2 4" id="KW-0863">Zinc-finger</keyword>
<dbReference type="PANTHER" id="PTHR23327">
    <property type="entry name" value="RING FINGER PROTEIN 127"/>
    <property type="match status" value="1"/>
</dbReference>
<evidence type="ECO:0000256" key="4">
    <source>
        <dbReference type="PROSITE-ProRule" id="PRU00175"/>
    </source>
</evidence>
<dbReference type="InterPro" id="IPR013083">
    <property type="entry name" value="Znf_RING/FYVE/PHD"/>
</dbReference>
<dbReference type="Gene3D" id="3.30.40.10">
    <property type="entry name" value="Zinc/RING finger domain, C3HC4 (zinc finger)"/>
    <property type="match status" value="1"/>
</dbReference>
<dbReference type="SMART" id="SM00184">
    <property type="entry name" value="RING"/>
    <property type="match status" value="1"/>
</dbReference>
<dbReference type="EMBL" id="HBEY01027351">
    <property type="protein sequence ID" value="CAD8609575.1"/>
    <property type="molecule type" value="Transcribed_RNA"/>
</dbReference>
<gene>
    <name evidence="6" type="ORF">CPEL01642_LOCUS12953</name>
</gene>
<evidence type="ECO:0000256" key="1">
    <source>
        <dbReference type="ARBA" id="ARBA00022723"/>
    </source>
</evidence>
<dbReference type="Pfam" id="PF13445">
    <property type="entry name" value="zf-RING_UBOX"/>
    <property type="match status" value="1"/>
</dbReference>
<dbReference type="PROSITE" id="PS00518">
    <property type="entry name" value="ZF_RING_1"/>
    <property type="match status" value="1"/>
</dbReference>
<keyword evidence="1" id="KW-0479">Metal-binding</keyword>
<evidence type="ECO:0000256" key="3">
    <source>
        <dbReference type="ARBA" id="ARBA00022833"/>
    </source>
</evidence>
<reference evidence="6" key="1">
    <citation type="submission" date="2021-01" db="EMBL/GenBank/DDBJ databases">
        <authorList>
            <person name="Corre E."/>
            <person name="Pelletier E."/>
            <person name="Niang G."/>
            <person name="Scheremetjew M."/>
            <person name="Finn R."/>
            <person name="Kale V."/>
            <person name="Holt S."/>
            <person name="Cochrane G."/>
            <person name="Meng A."/>
            <person name="Brown T."/>
            <person name="Cohen L."/>
        </authorList>
    </citation>
    <scope>NUCLEOTIDE SEQUENCE</scope>
    <source>
        <strain evidence="6">PLY182g</strain>
    </source>
</reference>
<feature type="domain" description="RING-type" evidence="5">
    <location>
        <begin position="11"/>
        <end position="52"/>
    </location>
</feature>
<dbReference type="InterPro" id="IPR001841">
    <property type="entry name" value="Znf_RING"/>
</dbReference>
<evidence type="ECO:0000259" key="5">
    <source>
        <dbReference type="PROSITE" id="PS50089"/>
    </source>
</evidence>
<dbReference type="SUPFAM" id="SSF57850">
    <property type="entry name" value="RING/U-box"/>
    <property type="match status" value="1"/>
</dbReference>
<sequence>MAAVCDDTSDCAICLSEFTRPCRTVCSHTFCRECIVRALQTTGGYGNCPVCRQFVGLVSVVDEAVGEALVPSHPRSALHGSVWVQQTVGSASYHFPDEAAYISYESKECDQWPALDNGTRPPRRKYFVNAKLDEETRTFVGTIDWSPTSWQGAVRWEYMMRFSPDLSTIWSGQVRVFREDGVLSRTDEFGHALKYINAELLEVLTPRVQRAVVPVPFQDVRARRPGESFLRFLIRYAENSL</sequence>
<organism evidence="6">
    <name type="scientific">Coccolithus braarudii</name>
    <dbReference type="NCBI Taxonomy" id="221442"/>
    <lineage>
        <taxon>Eukaryota</taxon>
        <taxon>Haptista</taxon>
        <taxon>Haptophyta</taxon>
        <taxon>Prymnesiophyceae</taxon>
        <taxon>Coccolithales</taxon>
        <taxon>Coccolithaceae</taxon>
        <taxon>Coccolithus</taxon>
    </lineage>
</organism>
<protein>
    <recommendedName>
        <fullName evidence="5">RING-type domain-containing protein</fullName>
    </recommendedName>
</protein>
<name>A0A7S0Q294_9EUKA</name>
<dbReference type="PROSITE" id="PS50089">
    <property type="entry name" value="ZF_RING_2"/>
    <property type="match status" value="1"/>
</dbReference>
<evidence type="ECO:0000256" key="2">
    <source>
        <dbReference type="ARBA" id="ARBA00022771"/>
    </source>
</evidence>